<dbReference type="AlphaFoldDB" id="A0A4V1IX54"/>
<feature type="transmembrane region" description="Helical" evidence="1">
    <location>
        <begin position="154"/>
        <end position="176"/>
    </location>
</feature>
<feature type="transmembrane region" description="Helical" evidence="1">
    <location>
        <begin position="239"/>
        <end position="256"/>
    </location>
</feature>
<organism evidence="2 3">
    <name type="scientific">Thamnocephalis sphaerospora</name>
    <dbReference type="NCBI Taxonomy" id="78915"/>
    <lineage>
        <taxon>Eukaryota</taxon>
        <taxon>Fungi</taxon>
        <taxon>Fungi incertae sedis</taxon>
        <taxon>Zoopagomycota</taxon>
        <taxon>Zoopagomycotina</taxon>
        <taxon>Zoopagomycetes</taxon>
        <taxon>Zoopagales</taxon>
        <taxon>Sigmoideomycetaceae</taxon>
        <taxon>Thamnocephalis</taxon>
    </lineage>
</organism>
<feature type="transmembrane region" description="Helical" evidence="1">
    <location>
        <begin position="196"/>
        <end position="218"/>
    </location>
</feature>
<evidence type="ECO:0000313" key="3">
    <source>
        <dbReference type="Proteomes" id="UP000271241"/>
    </source>
</evidence>
<feature type="transmembrane region" description="Helical" evidence="1">
    <location>
        <begin position="54"/>
        <end position="76"/>
    </location>
</feature>
<keyword evidence="1" id="KW-0812">Transmembrane</keyword>
<dbReference type="Proteomes" id="UP000271241">
    <property type="component" value="Unassembled WGS sequence"/>
</dbReference>
<keyword evidence="1" id="KW-0472">Membrane</keyword>
<reference evidence="3" key="1">
    <citation type="journal article" date="2018" name="Nat. Microbiol.">
        <title>Leveraging single-cell genomics to expand the fungal tree of life.</title>
        <authorList>
            <person name="Ahrendt S.R."/>
            <person name="Quandt C.A."/>
            <person name="Ciobanu D."/>
            <person name="Clum A."/>
            <person name="Salamov A."/>
            <person name="Andreopoulos B."/>
            <person name="Cheng J.F."/>
            <person name="Woyke T."/>
            <person name="Pelin A."/>
            <person name="Henrissat B."/>
            <person name="Reynolds N.K."/>
            <person name="Benny G.L."/>
            <person name="Smith M.E."/>
            <person name="James T.Y."/>
            <person name="Grigoriev I.V."/>
        </authorList>
    </citation>
    <scope>NUCLEOTIDE SEQUENCE [LARGE SCALE GENOMIC DNA]</scope>
    <source>
        <strain evidence="3">RSA 1356</strain>
    </source>
</reference>
<evidence type="ECO:0000256" key="1">
    <source>
        <dbReference type="SAM" id="Phobius"/>
    </source>
</evidence>
<dbReference type="EMBL" id="KZ992484">
    <property type="protein sequence ID" value="RKP09869.1"/>
    <property type="molecule type" value="Genomic_DNA"/>
</dbReference>
<keyword evidence="1" id="KW-1133">Transmembrane helix</keyword>
<proteinExistence type="predicted"/>
<feature type="transmembrane region" description="Helical" evidence="1">
    <location>
        <begin position="262"/>
        <end position="282"/>
    </location>
</feature>
<dbReference type="OrthoDB" id="2256270at2759"/>
<name>A0A4V1IX54_9FUNG</name>
<protein>
    <submittedName>
        <fullName evidence="2">Uncharacterized protein</fullName>
    </submittedName>
</protein>
<sequence length="306" mass="34486">MLGATREEIVSWLGNEWVQNATYFGGVPLHPLGEQNFYQFVTNAKDSVEFQKSIAVVFQHLVINVAGAALFSRNLVISARLVRRRPHAIATHCCLIQSVIGLACVFFSTSASVSTGPNCRQTAWMTTTSERISDLCVATVLLQKAYLVTNRNRWLFLLIPVIAASAPIILYISWSAPTIMAIESGCIFVYPKYFPWLRFGLHAPMNIALTGIFFNAVYRQWKQFGSRAWEQLAKEGIQIGLLMLLSNFLCAFFIAFEVLGVYSIMFNLADWCICSFLLVMHVSGSKRKTRMYQKTPPPIRAEIQSY</sequence>
<gene>
    <name evidence="2" type="ORF">THASP1DRAFT_28355</name>
</gene>
<accession>A0A4V1IX54</accession>
<evidence type="ECO:0000313" key="2">
    <source>
        <dbReference type="EMBL" id="RKP09869.1"/>
    </source>
</evidence>
<keyword evidence="3" id="KW-1185">Reference proteome</keyword>